<proteinExistence type="predicted"/>
<protein>
    <submittedName>
        <fullName evidence="1">Uncharacterized protein</fullName>
    </submittedName>
</protein>
<sequence>MRTNNGNNPSIDANSPDVVGSALDLEKLDAEASADADRWSRPAVRIVGPMPAASGGIRLRAATQAVPERSMFRQMIDSFFGVTSRH</sequence>
<evidence type="ECO:0000313" key="2">
    <source>
        <dbReference type="Proteomes" id="UP001139971"/>
    </source>
</evidence>
<evidence type="ECO:0000313" key="1">
    <source>
        <dbReference type="EMBL" id="MDC8014998.1"/>
    </source>
</evidence>
<dbReference type="AlphaFoldDB" id="A0A9X4BJS7"/>
<accession>A0A9X4BJS7</accession>
<comment type="caution">
    <text evidence="1">The sequence shown here is derived from an EMBL/GenBank/DDBJ whole genome shotgun (WGS) entry which is preliminary data.</text>
</comment>
<name>A0A9X4BJS7_9GAMM</name>
<dbReference type="Proteomes" id="UP001139971">
    <property type="component" value="Unassembled WGS sequence"/>
</dbReference>
<dbReference type="RefSeq" id="WP_263540766.1">
    <property type="nucleotide sequence ID" value="NZ_JAOVZO020000019.1"/>
</dbReference>
<organism evidence="1 2">
    <name type="scientific">Tahibacter soli</name>
    <dbReference type="NCBI Taxonomy" id="2983605"/>
    <lineage>
        <taxon>Bacteria</taxon>
        <taxon>Pseudomonadati</taxon>
        <taxon>Pseudomonadota</taxon>
        <taxon>Gammaproteobacteria</taxon>
        <taxon>Lysobacterales</taxon>
        <taxon>Rhodanobacteraceae</taxon>
        <taxon>Tahibacter</taxon>
    </lineage>
</organism>
<reference evidence="1" key="1">
    <citation type="submission" date="2023-02" db="EMBL/GenBank/DDBJ databases">
        <title>Tahibacter soli sp. nov. isolated from soil.</title>
        <authorList>
            <person name="Baek J.H."/>
            <person name="Lee J.K."/>
            <person name="Choi D.G."/>
            <person name="Jeon C.O."/>
        </authorList>
    </citation>
    <scope>NUCLEOTIDE SEQUENCE</scope>
    <source>
        <strain evidence="1">BL</strain>
    </source>
</reference>
<dbReference type="EMBL" id="JAOVZO020000019">
    <property type="protein sequence ID" value="MDC8014998.1"/>
    <property type="molecule type" value="Genomic_DNA"/>
</dbReference>
<keyword evidence="2" id="KW-1185">Reference proteome</keyword>
<gene>
    <name evidence="1" type="ORF">OD750_020835</name>
</gene>